<reference evidence="3 4" key="1">
    <citation type="submission" date="2018-05" db="EMBL/GenBank/DDBJ databases">
        <title>Genomic Encyclopedia of Type Strains, Phase IV (KMG-IV): sequencing the most valuable type-strain genomes for metagenomic binning, comparative biology and taxonomic classification.</title>
        <authorList>
            <person name="Goeker M."/>
        </authorList>
    </citation>
    <scope>NUCLEOTIDE SEQUENCE [LARGE SCALE GENOMIC DNA]</scope>
    <source>
        <strain evidence="3 4">DSM 23606</strain>
    </source>
</reference>
<proteinExistence type="predicted"/>
<dbReference type="Pfam" id="PF22150">
    <property type="entry name" value="Tt1218-like"/>
    <property type="match status" value="1"/>
</dbReference>
<keyword evidence="1" id="KW-0472">Membrane</keyword>
<dbReference type="InterPro" id="IPR054402">
    <property type="entry name" value="Tt1218-like_dom"/>
</dbReference>
<evidence type="ECO:0000259" key="2">
    <source>
        <dbReference type="Pfam" id="PF22150"/>
    </source>
</evidence>
<dbReference type="Proteomes" id="UP000246569">
    <property type="component" value="Unassembled WGS sequence"/>
</dbReference>
<accession>A0A317MUF0</accession>
<dbReference type="AlphaFoldDB" id="A0A317MUF0"/>
<comment type="caution">
    <text evidence="3">The sequence shown here is derived from an EMBL/GenBank/DDBJ whole genome shotgun (WGS) entry which is preliminary data.</text>
</comment>
<feature type="transmembrane region" description="Helical" evidence="1">
    <location>
        <begin position="12"/>
        <end position="34"/>
    </location>
</feature>
<evidence type="ECO:0000256" key="1">
    <source>
        <dbReference type="SAM" id="Phobius"/>
    </source>
</evidence>
<dbReference type="RefSeq" id="WP_110018378.1">
    <property type="nucleotide sequence ID" value="NZ_QGTJ01000005.1"/>
</dbReference>
<keyword evidence="4" id="KW-1185">Reference proteome</keyword>
<dbReference type="InterPro" id="IPR013362">
    <property type="entry name" value="Pilus_4_PilV"/>
</dbReference>
<protein>
    <submittedName>
        <fullName evidence="3">Type IV pilus assembly protein PilV</fullName>
    </submittedName>
</protein>
<gene>
    <name evidence="3" type="ORF">C7443_10511</name>
</gene>
<dbReference type="EMBL" id="QGTJ01000005">
    <property type="protein sequence ID" value="PWV61583.1"/>
    <property type="molecule type" value="Genomic_DNA"/>
</dbReference>
<feature type="domain" description="Type IV pilin Tt1218-like" evidence="2">
    <location>
        <begin position="31"/>
        <end position="106"/>
    </location>
</feature>
<name>A0A317MUF0_9GAMM</name>
<keyword evidence="1" id="KW-1133">Transmembrane helix</keyword>
<sequence>MSSGQRAEGSSLIEVLVSIVVASVGLLGLAALHLHGLRVGQTAYQHGQAVLLADDILERMRANANVAAAYVVDFGSVSASTQCEQGPSDSSPPAACSENAMATFDKASWKSSLASSLPSGDGKVTAVGAHAYSVTVCWDATHASGETLTGTCGATESSGWSTFTMTSEL</sequence>
<keyword evidence="1" id="KW-0812">Transmembrane</keyword>
<evidence type="ECO:0000313" key="4">
    <source>
        <dbReference type="Proteomes" id="UP000246569"/>
    </source>
</evidence>
<evidence type="ECO:0000313" key="3">
    <source>
        <dbReference type="EMBL" id="PWV61583.1"/>
    </source>
</evidence>
<dbReference type="NCBIfam" id="TIGR02523">
    <property type="entry name" value="type_IV_pilV"/>
    <property type="match status" value="1"/>
</dbReference>
<organism evidence="3 4">
    <name type="scientific">Plasticicumulans acidivorans</name>
    <dbReference type="NCBI Taxonomy" id="886464"/>
    <lineage>
        <taxon>Bacteria</taxon>
        <taxon>Pseudomonadati</taxon>
        <taxon>Pseudomonadota</taxon>
        <taxon>Gammaproteobacteria</taxon>
        <taxon>Candidatus Competibacteraceae</taxon>
        <taxon>Plasticicumulans</taxon>
    </lineage>
</organism>